<gene>
    <name evidence="2" type="ORF">E8E13_010270</name>
</gene>
<dbReference type="AlphaFoldDB" id="A0A9P4TMU4"/>
<dbReference type="InterPro" id="IPR010730">
    <property type="entry name" value="HET"/>
</dbReference>
<dbReference type="InterPro" id="IPR052895">
    <property type="entry name" value="HetReg/Transcr_Mod"/>
</dbReference>
<dbReference type="Proteomes" id="UP000801428">
    <property type="component" value="Unassembled WGS sequence"/>
</dbReference>
<evidence type="ECO:0000313" key="2">
    <source>
        <dbReference type="EMBL" id="KAF3008766.1"/>
    </source>
</evidence>
<protein>
    <recommendedName>
        <fullName evidence="1">Heterokaryon incompatibility domain-containing protein</fullName>
    </recommendedName>
</protein>
<dbReference type="EMBL" id="SWKU01000003">
    <property type="protein sequence ID" value="KAF3008766.1"/>
    <property type="molecule type" value="Genomic_DNA"/>
</dbReference>
<dbReference type="OrthoDB" id="4476201at2759"/>
<dbReference type="Pfam" id="PF06985">
    <property type="entry name" value="HET"/>
    <property type="match status" value="1"/>
</dbReference>
<accession>A0A9P4TMU4</accession>
<dbReference type="PANTHER" id="PTHR24148:SF64">
    <property type="entry name" value="HETEROKARYON INCOMPATIBILITY DOMAIN-CONTAINING PROTEIN"/>
    <property type="match status" value="1"/>
</dbReference>
<evidence type="ECO:0000313" key="3">
    <source>
        <dbReference type="Proteomes" id="UP000801428"/>
    </source>
</evidence>
<dbReference type="Pfam" id="PF26639">
    <property type="entry name" value="Het-6_barrel"/>
    <property type="match status" value="1"/>
</dbReference>
<feature type="domain" description="Heterokaryon incompatibility" evidence="1">
    <location>
        <begin position="47"/>
        <end position="210"/>
    </location>
</feature>
<dbReference type="PANTHER" id="PTHR24148">
    <property type="entry name" value="ANKYRIN REPEAT DOMAIN-CONTAINING PROTEIN 39 HOMOLOG-RELATED"/>
    <property type="match status" value="1"/>
</dbReference>
<organism evidence="2 3">
    <name type="scientific">Curvularia kusanoi</name>
    <name type="common">Cochliobolus kusanoi</name>
    <dbReference type="NCBI Taxonomy" id="90978"/>
    <lineage>
        <taxon>Eukaryota</taxon>
        <taxon>Fungi</taxon>
        <taxon>Dikarya</taxon>
        <taxon>Ascomycota</taxon>
        <taxon>Pezizomycotina</taxon>
        <taxon>Dothideomycetes</taxon>
        <taxon>Pleosporomycetidae</taxon>
        <taxon>Pleosporales</taxon>
        <taxon>Pleosporineae</taxon>
        <taxon>Pleosporaceae</taxon>
        <taxon>Curvularia</taxon>
    </lineage>
</organism>
<evidence type="ECO:0000259" key="1">
    <source>
        <dbReference type="Pfam" id="PF06985"/>
    </source>
</evidence>
<proteinExistence type="predicted"/>
<reference evidence="2" key="1">
    <citation type="submission" date="2019-04" db="EMBL/GenBank/DDBJ databases">
        <title>Sequencing of skin fungus with MAO and IRED activity.</title>
        <authorList>
            <person name="Marsaioli A.J."/>
            <person name="Bonatto J.M.C."/>
            <person name="Reis Junior O."/>
        </authorList>
    </citation>
    <scope>NUCLEOTIDE SEQUENCE</scope>
    <source>
        <strain evidence="2">30M1</strain>
    </source>
</reference>
<name>A0A9P4TMU4_CURKU</name>
<keyword evidence="3" id="KW-1185">Reference proteome</keyword>
<comment type="caution">
    <text evidence="2">The sequence shown here is derived from an EMBL/GenBank/DDBJ whole genome shotgun (WGS) entry which is preliminary data.</text>
</comment>
<sequence>MTDVQPFVYDTLSAREIRLLTPDTSVSESGLHWTITKVNIDDLSHRFIALSYAWATLELPTMFPINCNGRQLWVHQNLYTALPFLARRVGAERPLAAAYWIDAICINQEDDVEKVSQIRLMSTIYQRAKKVLVWLGLALKPEWQELIPQAIRLLPLLVEEYERTQALGWMLGTGVVDVDRRLSHLGRDGWEAILHLLRNDYFHRVWIVQELALAEAITFLCGDCEIDPSLMEKVLHRSFLVRHWAIFDRDTLERMRIQKDFHLDTVVFTIREVVKYSGDEGNAHQTIRIANLLADQVCFTPQDRVLGILGMVEQEFGDASQVLHDYRSIPELYTQFSTLLFKASGLTKVHWWYYLSMAFNKTRIGGLPSWVPDLHNNDTSSKRQPRESMLQFRTNVHPPWQASSGKRHAALGRRSGEIVLRGKLLDVVNVVHPEVPFFSTIVPPGLTSGLTWIAALVSLIIWESNLADAVLFCAPVEHRISEDTYLRTLFAGIYQDIASTTAQSIREIWLRFRDEGQKFLRLAPRLEELGRNIETNPCDLPDWTESDEEKVTVNNFRHDVEDPVCRFMISLTFTRDRQMINTRDGRFGFTCTGVQPGDVVCVFNDSVSPYVLRRAEHKDGDVRYKFVGDAYIHGLMYGEADGMNVAEEDILLV</sequence>